<sequence>MENRDEVRAFLTTRRERLSPEQAAIPFYGGRRRVKGLRREEVAMLAGMSTDYYTRLERGNLGGVSDSVLESLARALQLDEAERGNLGGVSDSVLESLARALQLDEAERGYLFNLANAAKAPSRVTTSGTRSRPRAAARTGVREGVLRILETIHAPAYVRNNRFDVVASNRLGRALFSEAYDDGAASFNLARYTFLDPRSREFFVEWERIGRDSVAALRLEAGSNPYDRGLTDLVGELSTRSEEFRAWWASHNVKFHYTSTKTLRHSVVGEFEVTGESLVLPGDPGLTIVTYTVEPASPAEEALNFLASWSTQNA</sequence>
<dbReference type="Proteomes" id="UP000547458">
    <property type="component" value="Unassembled WGS sequence"/>
</dbReference>
<evidence type="ECO:0000313" key="3">
    <source>
        <dbReference type="Proteomes" id="UP000547458"/>
    </source>
</evidence>
<accession>A0A846RQ91</accession>
<reference evidence="2 3" key="1">
    <citation type="submission" date="2020-03" db="EMBL/GenBank/DDBJ databases">
        <title>Sequencing the genomes of 1000 actinobacteria strains.</title>
        <authorList>
            <person name="Klenk H.-P."/>
        </authorList>
    </citation>
    <scope>NUCLEOTIDE SEQUENCE [LARGE SCALE GENOMIC DNA]</scope>
    <source>
        <strain evidence="2 3">DSM 16403</strain>
    </source>
</reference>
<dbReference type="Pfam" id="PF13560">
    <property type="entry name" value="HTH_31"/>
    <property type="match status" value="1"/>
</dbReference>
<evidence type="ECO:0000313" key="2">
    <source>
        <dbReference type="EMBL" id="NJC23720.1"/>
    </source>
</evidence>
<dbReference type="AlphaFoldDB" id="A0A846RQ91"/>
<dbReference type="PROSITE" id="PS50943">
    <property type="entry name" value="HTH_CROC1"/>
    <property type="match status" value="1"/>
</dbReference>
<dbReference type="SMART" id="SM00530">
    <property type="entry name" value="HTH_XRE"/>
    <property type="match status" value="1"/>
</dbReference>
<dbReference type="InterPro" id="IPR010982">
    <property type="entry name" value="Lambda_DNA-bd_dom_sf"/>
</dbReference>
<dbReference type="Gene3D" id="1.10.260.40">
    <property type="entry name" value="lambda repressor-like DNA-binding domains"/>
    <property type="match status" value="1"/>
</dbReference>
<dbReference type="GO" id="GO:0003677">
    <property type="term" value="F:DNA binding"/>
    <property type="evidence" value="ECO:0007669"/>
    <property type="project" value="InterPro"/>
</dbReference>
<feature type="domain" description="HTH cro/C1-type" evidence="1">
    <location>
        <begin position="32"/>
        <end position="83"/>
    </location>
</feature>
<dbReference type="SUPFAM" id="SSF47413">
    <property type="entry name" value="lambda repressor-like DNA-binding domains"/>
    <property type="match status" value="1"/>
</dbReference>
<dbReference type="InterPro" id="IPR041413">
    <property type="entry name" value="MLTR_LBD"/>
</dbReference>
<dbReference type="PANTHER" id="PTHR35010">
    <property type="entry name" value="BLL4672 PROTEIN-RELATED"/>
    <property type="match status" value="1"/>
</dbReference>
<proteinExistence type="predicted"/>
<organism evidence="2 3">
    <name type="scientific">Arthrobacter pigmenti</name>
    <dbReference type="NCBI Taxonomy" id="271432"/>
    <lineage>
        <taxon>Bacteria</taxon>
        <taxon>Bacillati</taxon>
        <taxon>Actinomycetota</taxon>
        <taxon>Actinomycetes</taxon>
        <taxon>Micrococcales</taxon>
        <taxon>Micrococcaceae</taxon>
        <taxon>Arthrobacter</taxon>
    </lineage>
</organism>
<comment type="caution">
    <text evidence="2">The sequence shown here is derived from an EMBL/GenBank/DDBJ whole genome shotgun (WGS) entry which is preliminary data.</text>
</comment>
<dbReference type="InterPro" id="IPR001387">
    <property type="entry name" value="Cro/C1-type_HTH"/>
</dbReference>
<dbReference type="EMBL" id="JAATJL010000001">
    <property type="protein sequence ID" value="NJC23720.1"/>
    <property type="molecule type" value="Genomic_DNA"/>
</dbReference>
<dbReference type="Pfam" id="PF17765">
    <property type="entry name" value="MLTR_LBD"/>
    <property type="match status" value="1"/>
</dbReference>
<dbReference type="Gene3D" id="3.30.450.180">
    <property type="match status" value="1"/>
</dbReference>
<gene>
    <name evidence="2" type="ORF">BJ994_002796</name>
</gene>
<dbReference type="PANTHER" id="PTHR35010:SF2">
    <property type="entry name" value="BLL4672 PROTEIN"/>
    <property type="match status" value="1"/>
</dbReference>
<evidence type="ECO:0000259" key="1">
    <source>
        <dbReference type="PROSITE" id="PS50943"/>
    </source>
</evidence>
<name>A0A846RQ91_9MICC</name>
<keyword evidence="3" id="KW-1185">Reference proteome</keyword>
<protein>
    <submittedName>
        <fullName evidence="2">Transcriptional regulator with XRE-family HTH domain</fullName>
    </submittedName>
</protein>
<dbReference type="RefSeq" id="WP_167995007.1">
    <property type="nucleotide sequence ID" value="NZ_JAATJL010000001.1"/>
</dbReference>
<dbReference type="CDD" id="cd00093">
    <property type="entry name" value="HTH_XRE"/>
    <property type="match status" value="1"/>
</dbReference>